<organism evidence="9 10">
    <name type="scientific">Wickerhamomyces ciferrii (strain ATCC 14091 / BCRC 22168 / CBS 111 / JCM 3599 / NBRC 0793 / NRRL Y-1031 F-60-10)</name>
    <name type="common">Yeast</name>
    <name type="synonym">Pichia ciferrii</name>
    <dbReference type="NCBI Taxonomy" id="1206466"/>
    <lineage>
        <taxon>Eukaryota</taxon>
        <taxon>Fungi</taxon>
        <taxon>Dikarya</taxon>
        <taxon>Ascomycota</taxon>
        <taxon>Saccharomycotina</taxon>
        <taxon>Saccharomycetes</taxon>
        <taxon>Phaffomycetales</taxon>
        <taxon>Wickerhamomycetaceae</taxon>
        <taxon>Wickerhamomyces</taxon>
    </lineage>
</organism>
<dbReference type="SMART" id="SM00490">
    <property type="entry name" value="HELICc"/>
    <property type="match status" value="1"/>
</dbReference>
<dbReference type="PROSITE" id="PS51194">
    <property type="entry name" value="HELICASE_CTER"/>
    <property type="match status" value="1"/>
</dbReference>
<comment type="domain">
    <text evidence="6">The Q motif is unique to and characteristic of the DEAD box family of RNA helicases and controls ATP binding and hydrolysis.</text>
</comment>
<name>K0KV44_WICCF</name>
<gene>
    <name evidence="9" type="ORF">BN7_6727</name>
</gene>
<dbReference type="SMART" id="SM00487">
    <property type="entry name" value="DEXDc"/>
    <property type="match status" value="1"/>
</dbReference>
<feature type="domain" description="Helicase ATP-binding" evidence="7">
    <location>
        <begin position="872"/>
        <end position="1062"/>
    </location>
</feature>
<evidence type="ECO:0000256" key="5">
    <source>
        <dbReference type="ARBA" id="ARBA00022884"/>
    </source>
</evidence>
<dbReference type="GO" id="GO:0070013">
    <property type="term" value="C:intracellular organelle lumen"/>
    <property type="evidence" value="ECO:0007669"/>
    <property type="project" value="UniProtKB-ARBA"/>
</dbReference>
<keyword evidence="5 6" id="KW-0694">RNA-binding</keyword>
<dbReference type="STRING" id="1206466.K0KV44"/>
<dbReference type="Gene3D" id="3.40.50.300">
    <property type="entry name" value="P-loop containing nucleotide triphosphate hydrolases"/>
    <property type="match status" value="2"/>
</dbReference>
<dbReference type="HOGENOM" id="CLU_242107_0_0_1"/>
<comment type="function">
    <text evidence="6">RNA helicase.</text>
</comment>
<evidence type="ECO:0000256" key="3">
    <source>
        <dbReference type="ARBA" id="ARBA00022806"/>
    </source>
</evidence>
<dbReference type="EMBL" id="CAIF01000328">
    <property type="protein sequence ID" value="CCH47116.1"/>
    <property type="molecule type" value="Genomic_DNA"/>
</dbReference>
<dbReference type="eggNOG" id="ENOG502QWCT">
    <property type="taxonomic scope" value="Eukaryota"/>
</dbReference>
<protein>
    <recommendedName>
        <fullName evidence="6">ATP-dependent RNA helicase</fullName>
        <ecNumber evidence="6">3.6.4.13</ecNumber>
    </recommendedName>
</protein>
<comment type="similarity">
    <text evidence="6">Belongs to the DEAD box helicase family.</text>
</comment>
<keyword evidence="1 6" id="KW-0547">Nucleotide-binding</keyword>
<dbReference type="SUPFAM" id="SSF52540">
    <property type="entry name" value="P-loop containing nucleoside triphosphate hydrolases"/>
    <property type="match status" value="1"/>
</dbReference>
<dbReference type="PROSITE" id="PS51192">
    <property type="entry name" value="HELICASE_ATP_BIND_1"/>
    <property type="match status" value="1"/>
</dbReference>
<reference evidence="9 10" key="1">
    <citation type="journal article" date="2012" name="Eukaryot. Cell">
        <title>Draft genome sequence of Wickerhamomyces ciferrii NRRL Y-1031 F-60-10.</title>
        <authorList>
            <person name="Schneider J."/>
            <person name="Andrea H."/>
            <person name="Blom J."/>
            <person name="Jaenicke S."/>
            <person name="Ruckert C."/>
            <person name="Schorsch C."/>
            <person name="Szczepanowski R."/>
            <person name="Farwick M."/>
            <person name="Goesmann A."/>
            <person name="Puhler A."/>
            <person name="Schaffer S."/>
            <person name="Tauch A."/>
            <person name="Kohler T."/>
            <person name="Brinkrolf K."/>
        </authorList>
    </citation>
    <scope>NUCLEOTIDE SEQUENCE [LARGE SCALE GENOMIC DNA]</scope>
    <source>
        <strain evidence="10">ATCC 14091 / BCRC 22168 / CBS 111 / JCM 3599 / NBRC 0793 / NRRL Y-1031 F-60-10</strain>
    </source>
</reference>
<keyword evidence="4 6" id="KW-0067">ATP-binding</keyword>
<dbReference type="InterPro" id="IPR001650">
    <property type="entry name" value="Helicase_C-like"/>
</dbReference>
<accession>K0KV44</accession>
<evidence type="ECO:0000256" key="1">
    <source>
        <dbReference type="ARBA" id="ARBA00022741"/>
    </source>
</evidence>
<evidence type="ECO:0000313" key="10">
    <source>
        <dbReference type="Proteomes" id="UP000009328"/>
    </source>
</evidence>
<dbReference type="PANTHER" id="PTHR24031">
    <property type="entry name" value="RNA HELICASE"/>
    <property type="match status" value="1"/>
</dbReference>
<comment type="catalytic activity">
    <reaction evidence="6">
        <text>ATP + H2O = ADP + phosphate + H(+)</text>
        <dbReference type="Rhea" id="RHEA:13065"/>
        <dbReference type="ChEBI" id="CHEBI:15377"/>
        <dbReference type="ChEBI" id="CHEBI:15378"/>
        <dbReference type="ChEBI" id="CHEBI:30616"/>
        <dbReference type="ChEBI" id="CHEBI:43474"/>
        <dbReference type="ChEBI" id="CHEBI:456216"/>
        <dbReference type="EC" id="3.6.4.13"/>
    </reaction>
</comment>
<dbReference type="GO" id="GO:0003723">
    <property type="term" value="F:RNA binding"/>
    <property type="evidence" value="ECO:0007669"/>
    <property type="project" value="UniProtKB-UniRule"/>
</dbReference>
<evidence type="ECO:0000256" key="4">
    <source>
        <dbReference type="ARBA" id="ARBA00022840"/>
    </source>
</evidence>
<dbReference type="Proteomes" id="UP000009328">
    <property type="component" value="Unassembled WGS sequence"/>
</dbReference>
<keyword evidence="10" id="KW-1185">Reference proteome</keyword>
<dbReference type="InterPro" id="IPR014001">
    <property type="entry name" value="Helicase_ATP-bd"/>
</dbReference>
<evidence type="ECO:0000256" key="6">
    <source>
        <dbReference type="RuleBase" id="RU365068"/>
    </source>
</evidence>
<feature type="domain" description="Helicase C-terminal" evidence="8">
    <location>
        <begin position="1103"/>
        <end position="1257"/>
    </location>
</feature>
<dbReference type="GO" id="GO:0005524">
    <property type="term" value="F:ATP binding"/>
    <property type="evidence" value="ECO:0007669"/>
    <property type="project" value="UniProtKB-UniRule"/>
</dbReference>
<dbReference type="InParanoid" id="K0KV44"/>
<dbReference type="Pfam" id="PF00271">
    <property type="entry name" value="Helicase_C"/>
    <property type="match status" value="1"/>
</dbReference>
<evidence type="ECO:0000313" key="9">
    <source>
        <dbReference type="EMBL" id="CCH47116.1"/>
    </source>
</evidence>
<dbReference type="InterPro" id="IPR027417">
    <property type="entry name" value="P-loop_NTPase"/>
</dbReference>
<keyword evidence="3 6" id="KW-0347">Helicase</keyword>
<dbReference type="EC" id="3.6.4.13" evidence="6"/>
<keyword evidence="2 6" id="KW-0378">Hydrolase</keyword>
<dbReference type="InterPro" id="IPR011545">
    <property type="entry name" value="DEAD/DEAH_box_helicase_dom"/>
</dbReference>
<dbReference type="GO" id="GO:0003724">
    <property type="term" value="F:RNA helicase activity"/>
    <property type="evidence" value="ECO:0007669"/>
    <property type="project" value="UniProtKB-EC"/>
</dbReference>
<comment type="caution">
    <text evidence="9">The sequence shown here is derived from an EMBL/GenBank/DDBJ whole genome shotgun (WGS) entry which is preliminary data.</text>
</comment>
<evidence type="ECO:0000256" key="2">
    <source>
        <dbReference type="ARBA" id="ARBA00022801"/>
    </source>
</evidence>
<dbReference type="GO" id="GO:0016887">
    <property type="term" value="F:ATP hydrolysis activity"/>
    <property type="evidence" value="ECO:0007669"/>
    <property type="project" value="RHEA"/>
</dbReference>
<evidence type="ECO:0000259" key="8">
    <source>
        <dbReference type="PROSITE" id="PS51194"/>
    </source>
</evidence>
<dbReference type="Pfam" id="PF00270">
    <property type="entry name" value="DEAD"/>
    <property type="match status" value="1"/>
</dbReference>
<proteinExistence type="inferred from homology"/>
<sequence length="1662" mass="189370">MDIGHPIAENYVYDIEQKIIIDVDKKKVIYRFGSVFKKFRNKYRNKIVSSYREVNDLMDNFESVSSPYDQLAFMKPGYAVGISRPLDGYAKLEHVFMCGGCESFCHTQKQTVDGHINSGCKDAAGNPICLKVRAYGFRIKSAKMYFYLRSDAPDPTPISARNQNTVQGPAIAAGADDPIVFQPLKKPVFDANHFTTDLSFSDLLLVKSGFGMLLENLKESGILSGLVSKPLFSKAQTVMITKACLTLKDNWVKFGYIHTQLPFLTTSDDSSFIRNPDSDRSKSSHIERFIVFIRTFLIMGSYEAYSKDFSDSQNDNFEMIHTVLERNEHNVDDHDVNLFAKAFADFIFESCSMESSSKLLIDAPLVHTAGYVSTGNGSLDGPEFVVSVKPESRIQIYDAVSFFYKVALGTAFNGSDHASFVSLDNYIAKRDHVSRLLSFLDDRKKARTVRDNLHSHRSITYLDESGDNILIDNAVFRKDYFPKLYQGGIDMFIKKLNDFGDAYNQPFPEIKKVTDYLDQFADASEDVLNNDVGFYCLDNVQQRSDLKITSCSNELSAAIKKNPMKVIKQLQNIINSSIFNVLLFAGYGISRGSEMSELSFRNTPAAPRGIFYNGKLALSRTKTTEVLDAFSSIIRMIPVQIKSLIYYYLYVVRDLELKISETYLSDAYNGLDGGLSSGDDVTGINDILDSQGAMNFDKSAKLKPHQVLNFFVFADGFTKFSYNKVSSLFKTYLDAILGPNRLTLTTFRHVGIHFQRDILYKDHELCTKINSITPVEMSSGHSVRTGVEVYAQQDSITGPRTFDNRILSILGKKWQLVLEGKAEIMNQEHAVSLDGANLNFTSPTTLNLWTLLKQLFGSNFDFFDQSQETSTKLGLATNESLLLNKRTGAGKTIMSLAPFLTKSMLFHKLKNRDKNLVKPILIVVIPFVGLCNQYQNQLKEFKPLLHNDFTFGVYKDGVSEQTLRSWDVVLVQLENGARETFVQFVHKYESPSFYNGRWYHIDRIIFDEIHQIIYADSYRHQSIANINSLIKDVNIPLTLLSGSLLQRDFPQILQKLNRVDIKTTRESLDDSIHPSRLMNIIKDKEWIRSNITIHTKFCENNNELNDVVKDFHNKFANVHEKLIVFMNNKHKLANLKCLLDDESVNEFNGEMSHEEKIKVQQDFGTGKCKTLLSTIAGNNGLSFNNVTKIIIIGNIGSIESIQALGRGARSPKETCSVLFLDLAENIEAIYKDLDDLPKQIYTDTVLSKIDLSFYKMIYGSGNSQLIKDNINEFINVPVKPGEIWQFGLKFVKPAPSIQQNVFFANKKQKINLVQSKSISSVTAAASPDVSRQVILKHKPRPAAAPVLISKEDDLKIKKFKKWLIQPSTIEKMKVLEMKSNIKYLEVVSLIKAREYDVSCNSCSSRFHPKGSTCNFLEVLPPLTEVIYMLKGPDTCVRVFNEGRTELFLDVFDKQFDVISKTLQAHYDNLKAFRELRKTYITSGIPWFKLYKEKHTNTRLGSRIACLDEEPLQFNSLFFQAFMDKVKVIMSYYTKQGMFGKHQICYECGFIEKYEIESGYKECSEYPEGPTHHKRIYALYMHFIQKHNQTTILKSCFNQEIFKKHLSDIESNMKLGPVFFIYAMLKPFIVQKECPQKNDQLKAVPFYMILVIELVNKRKNFLF</sequence>
<evidence type="ECO:0000259" key="7">
    <source>
        <dbReference type="PROSITE" id="PS51192"/>
    </source>
</evidence>